<evidence type="ECO:0000256" key="1">
    <source>
        <dbReference type="SAM" id="Phobius"/>
    </source>
</evidence>
<keyword evidence="1" id="KW-0472">Membrane</keyword>
<name>A0A084A6Y2_LACLC</name>
<keyword evidence="1" id="KW-1133">Transmembrane helix</keyword>
<keyword evidence="1" id="KW-0812">Transmembrane</keyword>
<gene>
    <name evidence="2" type="ORF">U725_02819</name>
</gene>
<dbReference type="EMBL" id="AZSI01000237">
    <property type="protein sequence ID" value="KEY61061.1"/>
    <property type="molecule type" value="Genomic_DNA"/>
</dbReference>
<reference evidence="2 3" key="1">
    <citation type="submission" date="2014-06" db="EMBL/GenBank/DDBJ databases">
        <title>Draft genome sequence of the putrescine producing strain Lactococcus lactis subsp cremoris GE214.</title>
        <authorList>
            <person name="Ladero V."/>
            <person name="Linares D.M."/>
            <person name="del Rio B."/>
            <person name="Mayo B."/>
            <person name="Martin M.C."/>
            <person name="Fernandez M."/>
            <person name="Alvarez M.A."/>
        </authorList>
    </citation>
    <scope>NUCLEOTIDE SEQUENCE [LARGE SCALE GENOMIC DNA]</scope>
    <source>
        <strain evidence="2 3">GE214</strain>
    </source>
</reference>
<dbReference type="RefSeq" id="WP_180351004.1">
    <property type="nucleotide sequence ID" value="NZ_AZSI01000237.1"/>
</dbReference>
<accession>A0A084A6Y2</accession>
<evidence type="ECO:0000313" key="3">
    <source>
        <dbReference type="Proteomes" id="UP000028401"/>
    </source>
</evidence>
<dbReference type="AlphaFoldDB" id="A0A084A6Y2"/>
<proteinExistence type="predicted"/>
<dbReference type="PATRIC" id="fig|1415168.3.peg.2872"/>
<organism evidence="2 3">
    <name type="scientific">Lactococcus cremoris subsp. cremoris GE214</name>
    <dbReference type="NCBI Taxonomy" id="1415168"/>
    <lineage>
        <taxon>Bacteria</taxon>
        <taxon>Bacillati</taxon>
        <taxon>Bacillota</taxon>
        <taxon>Bacilli</taxon>
        <taxon>Lactobacillales</taxon>
        <taxon>Streptococcaceae</taxon>
        <taxon>Lactococcus</taxon>
        <taxon>Lactococcus cremoris subsp. cremoris</taxon>
    </lineage>
</organism>
<evidence type="ECO:0000313" key="2">
    <source>
        <dbReference type="EMBL" id="KEY61061.1"/>
    </source>
</evidence>
<protein>
    <submittedName>
        <fullName evidence="2">Uncharacterized protein</fullName>
    </submittedName>
</protein>
<comment type="caution">
    <text evidence="2">The sequence shown here is derived from an EMBL/GenBank/DDBJ whole genome shotgun (WGS) entry which is preliminary data.</text>
</comment>
<dbReference type="Proteomes" id="UP000028401">
    <property type="component" value="Unassembled WGS sequence"/>
</dbReference>
<sequence length="108" mass="12680">MKLSIMRKLLILNLIISVVFVFFGKSFIPTVCYFLIIAGVVEIMIVEDNQYNFKEKEIQNLKSEQMDWIHKELNQACESNDIDDIKRNLHRLDSQLYLLHHKAKGKGL</sequence>
<feature type="transmembrane region" description="Helical" evidence="1">
    <location>
        <begin position="12"/>
        <end position="36"/>
    </location>
</feature>